<keyword evidence="1" id="KW-0175">Coiled coil</keyword>
<feature type="transmembrane region" description="Helical" evidence="3">
    <location>
        <begin position="54"/>
        <end position="77"/>
    </location>
</feature>
<feature type="coiled-coil region" evidence="1">
    <location>
        <begin position="123"/>
        <end position="157"/>
    </location>
</feature>
<reference evidence="4 5" key="1">
    <citation type="submission" date="2022-10" db="EMBL/GenBank/DDBJ databases">
        <title>Alteromonas sp. chi3 Genome sequencing.</title>
        <authorList>
            <person name="Park S."/>
        </authorList>
    </citation>
    <scope>NUCLEOTIDE SEQUENCE [LARGE SCALE GENOMIC DNA]</scope>
    <source>
        <strain evidence="5">chi3</strain>
    </source>
</reference>
<dbReference type="EMBL" id="JAQQXP010000002">
    <property type="protein sequence ID" value="MDC8831974.1"/>
    <property type="molecule type" value="Genomic_DNA"/>
</dbReference>
<keyword evidence="3" id="KW-0472">Membrane</keyword>
<keyword evidence="5" id="KW-1185">Reference proteome</keyword>
<gene>
    <name evidence="4" type="ORF">OIK42_14540</name>
</gene>
<evidence type="ECO:0000256" key="2">
    <source>
        <dbReference type="SAM" id="MobiDB-lite"/>
    </source>
</evidence>
<keyword evidence="4" id="KW-0808">Transferase</keyword>
<feature type="compositionally biased region" description="Basic and acidic residues" evidence="2">
    <location>
        <begin position="28"/>
        <end position="44"/>
    </location>
</feature>
<feature type="compositionally biased region" description="Polar residues" evidence="2">
    <location>
        <begin position="1"/>
        <end position="20"/>
    </location>
</feature>
<keyword evidence="4" id="KW-0489">Methyltransferase</keyword>
<proteinExistence type="predicted"/>
<dbReference type="EC" id="2.1.1.107" evidence="4"/>
<accession>A0ABT5L4L2</accession>
<dbReference type="GO" id="GO:0004851">
    <property type="term" value="F:uroporphyrin-III C-methyltransferase activity"/>
    <property type="evidence" value="ECO:0007669"/>
    <property type="project" value="UniProtKB-EC"/>
</dbReference>
<sequence>MADQQQPQSEQSKSLPSNTKAEPHSSASKRDTAPTHGAKPKEPGKPGGGGKTGLLWLVTLCNLALLGVGAYGGYWYFNQHSVTQSKLDTLRTDMTSQLAQKESQFNRQLQSFEQQVTQQAATTEQLAGNEQQQQQTLQQLDNQLQGALAQIQELDGRRPTDWLIAEADYLVRMAGRKIWLEQDVRTAIMLLGNADARLQSLADPSVLPVRALIAEDIQRLQQVNPVSQVSVALALDGLVKQVDNLAIITPKEENQLSRQEVSDSASDWQQNLLNVWHAIVDDFIRVEYRDTPVEPLMTAQQQWLSREQIKLALQQAQSAALASQQTLYLAAIERARTVVINDYVQNASTVTGFLKGLEQLQNTDISKEVPTELSSQAALEALLGSRVKRVFGEGASAL</sequence>
<protein>
    <submittedName>
        <fullName evidence="4">Uroporphyrinogen-III C-methyltransferase</fullName>
        <ecNumber evidence="4">2.1.1.107</ecNumber>
    </submittedName>
</protein>
<dbReference type="InterPro" id="IPR007470">
    <property type="entry name" value="HemX"/>
</dbReference>
<keyword evidence="3" id="KW-0812">Transmembrane</keyword>
<feature type="region of interest" description="Disordered" evidence="2">
    <location>
        <begin position="1"/>
        <end position="48"/>
    </location>
</feature>
<evidence type="ECO:0000313" key="5">
    <source>
        <dbReference type="Proteomes" id="UP001218788"/>
    </source>
</evidence>
<organism evidence="4 5">
    <name type="scientific">Alteromonas gilva</name>
    <dbReference type="NCBI Taxonomy" id="2987522"/>
    <lineage>
        <taxon>Bacteria</taxon>
        <taxon>Pseudomonadati</taxon>
        <taxon>Pseudomonadota</taxon>
        <taxon>Gammaproteobacteria</taxon>
        <taxon>Alteromonadales</taxon>
        <taxon>Alteromonadaceae</taxon>
        <taxon>Alteromonas/Salinimonas group</taxon>
        <taxon>Alteromonas</taxon>
    </lineage>
</organism>
<dbReference type="GO" id="GO:0032259">
    <property type="term" value="P:methylation"/>
    <property type="evidence" value="ECO:0007669"/>
    <property type="project" value="UniProtKB-KW"/>
</dbReference>
<evidence type="ECO:0000256" key="1">
    <source>
        <dbReference type="SAM" id="Coils"/>
    </source>
</evidence>
<dbReference type="Pfam" id="PF04375">
    <property type="entry name" value="HemX"/>
    <property type="match status" value="1"/>
</dbReference>
<dbReference type="PANTHER" id="PTHR38043">
    <property type="entry name" value="PROTEIN HEMX"/>
    <property type="match status" value="1"/>
</dbReference>
<dbReference type="RefSeq" id="WP_273641758.1">
    <property type="nucleotide sequence ID" value="NZ_JAQQXP010000002.1"/>
</dbReference>
<name>A0ABT5L4L2_9ALTE</name>
<keyword evidence="3" id="KW-1133">Transmembrane helix</keyword>
<evidence type="ECO:0000313" key="4">
    <source>
        <dbReference type="EMBL" id="MDC8831974.1"/>
    </source>
</evidence>
<comment type="caution">
    <text evidence="4">The sequence shown here is derived from an EMBL/GenBank/DDBJ whole genome shotgun (WGS) entry which is preliminary data.</text>
</comment>
<dbReference type="PANTHER" id="PTHR38043:SF1">
    <property type="entry name" value="PROTEIN HEMX"/>
    <property type="match status" value="1"/>
</dbReference>
<evidence type="ECO:0000256" key="3">
    <source>
        <dbReference type="SAM" id="Phobius"/>
    </source>
</evidence>
<dbReference type="Proteomes" id="UP001218788">
    <property type="component" value="Unassembled WGS sequence"/>
</dbReference>